<organism evidence="1 2">
    <name type="scientific">Riccia fluitans</name>
    <dbReference type="NCBI Taxonomy" id="41844"/>
    <lineage>
        <taxon>Eukaryota</taxon>
        <taxon>Viridiplantae</taxon>
        <taxon>Streptophyta</taxon>
        <taxon>Embryophyta</taxon>
        <taxon>Marchantiophyta</taxon>
        <taxon>Marchantiopsida</taxon>
        <taxon>Marchantiidae</taxon>
        <taxon>Marchantiales</taxon>
        <taxon>Ricciaceae</taxon>
        <taxon>Riccia</taxon>
    </lineage>
</organism>
<protein>
    <submittedName>
        <fullName evidence="1">Uncharacterized protein</fullName>
    </submittedName>
</protein>
<keyword evidence="2" id="KW-1185">Reference proteome</keyword>
<evidence type="ECO:0000313" key="2">
    <source>
        <dbReference type="Proteomes" id="UP001605036"/>
    </source>
</evidence>
<dbReference type="AlphaFoldDB" id="A0ABD1YZC1"/>
<dbReference type="PANTHER" id="PTHR19446">
    <property type="entry name" value="REVERSE TRANSCRIPTASES"/>
    <property type="match status" value="1"/>
</dbReference>
<name>A0ABD1YZC1_9MARC</name>
<evidence type="ECO:0000313" key="1">
    <source>
        <dbReference type="EMBL" id="KAL2636124.1"/>
    </source>
</evidence>
<dbReference type="EMBL" id="JBHFFA010000003">
    <property type="protein sequence ID" value="KAL2636124.1"/>
    <property type="molecule type" value="Genomic_DNA"/>
</dbReference>
<accession>A0ABD1YZC1</accession>
<sequence>MTDLGKVSHFLGIHVDYNLETGTLKLSQKAYILLKLARFNLSTAASKETPMKEKEQVHYSCSITESGERLTEKRAIIREVYEFYELTFSSPSNPQDPDHGRGEVDQFLSVLKGKADQGLVAFMDDEPTYEEFTEILLYSARERSPGLDGFNADAFRKLWDFLGRGYVQAMIFCWRTTTFPKGFMEGVISLISKESGAESLRAWRPITLLSMVYKLFAKVEVAANTGSLGRITSGNVRVSSVSAFADYTGRASVGYGSGDQQWSFTLEAWEFG</sequence>
<reference evidence="1 2" key="1">
    <citation type="submission" date="2024-09" db="EMBL/GenBank/DDBJ databases">
        <title>Chromosome-scale assembly of Riccia fluitans.</title>
        <authorList>
            <person name="Paukszto L."/>
            <person name="Sawicki J."/>
            <person name="Karawczyk K."/>
            <person name="Piernik-Szablinska J."/>
            <person name="Szczecinska M."/>
            <person name="Mazdziarz M."/>
        </authorList>
    </citation>
    <scope>NUCLEOTIDE SEQUENCE [LARGE SCALE GENOMIC DNA]</scope>
    <source>
        <strain evidence="1">Rf_01</strain>
        <tissue evidence="1">Aerial parts of the thallus</tissue>
    </source>
</reference>
<proteinExistence type="predicted"/>
<dbReference type="Proteomes" id="UP001605036">
    <property type="component" value="Unassembled WGS sequence"/>
</dbReference>
<comment type="caution">
    <text evidence="1">The sequence shown here is derived from an EMBL/GenBank/DDBJ whole genome shotgun (WGS) entry which is preliminary data.</text>
</comment>
<gene>
    <name evidence="1" type="ORF">R1flu_007603</name>
</gene>